<dbReference type="PRINTS" id="PR00463">
    <property type="entry name" value="EP450I"/>
</dbReference>
<dbReference type="GO" id="GO:0020037">
    <property type="term" value="F:heme binding"/>
    <property type="evidence" value="ECO:0007669"/>
    <property type="project" value="InterPro"/>
</dbReference>
<evidence type="ECO:0000256" key="9">
    <source>
        <dbReference type="RuleBase" id="RU000461"/>
    </source>
</evidence>
<evidence type="ECO:0000313" key="10">
    <source>
        <dbReference type="Proteomes" id="UP000035642"/>
    </source>
</evidence>
<dbReference type="InterPro" id="IPR001128">
    <property type="entry name" value="Cyt_P450"/>
</dbReference>
<evidence type="ECO:0000256" key="7">
    <source>
        <dbReference type="ARBA" id="ARBA00023033"/>
    </source>
</evidence>
<evidence type="ECO:0000256" key="1">
    <source>
        <dbReference type="ARBA" id="ARBA00001971"/>
    </source>
</evidence>
<dbReference type="WBParaSite" id="ACAC_0000135701-mRNA-1">
    <property type="protein sequence ID" value="ACAC_0000135701-mRNA-1"/>
    <property type="gene ID" value="ACAC_0000135701"/>
</dbReference>
<dbReference type="Gene3D" id="1.10.630.10">
    <property type="entry name" value="Cytochrome P450"/>
    <property type="match status" value="1"/>
</dbReference>
<dbReference type="PANTHER" id="PTHR24292">
    <property type="entry name" value="CYTOCHROME P450"/>
    <property type="match status" value="1"/>
</dbReference>
<keyword evidence="3 8" id="KW-0349">Heme</keyword>
<keyword evidence="10" id="KW-1185">Reference proteome</keyword>
<name>A0A158P6Q1_ANGCA</name>
<dbReference type="InterPro" id="IPR002401">
    <property type="entry name" value="Cyt_P450_E_grp-I"/>
</dbReference>
<feature type="binding site" description="axial binding residue" evidence="8">
    <location>
        <position position="220"/>
    </location>
    <ligand>
        <name>heme</name>
        <dbReference type="ChEBI" id="CHEBI:30413"/>
    </ligand>
    <ligandPart>
        <name>Fe</name>
        <dbReference type="ChEBI" id="CHEBI:18248"/>
    </ligandPart>
</feature>
<comment type="cofactor">
    <cofactor evidence="1 8">
        <name>heme</name>
        <dbReference type="ChEBI" id="CHEBI:30413"/>
    </cofactor>
</comment>
<reference evidence="10" key="1">
    <citation type="submission" date="2012-09" db="EMBL/GenBank/DDBJ databases">
        <authorList>
            <person name="Martin A.A."/>
        </authorList>
    </citation>
    <scope>NUCLEOTIDE SEQUENCE</scope>
</reference>
<dbReference type="InterPro" id="IPR036396">
    <property type="entry name" value="Cyt_P450_sf"/>
</dbReference>
<dbReference type="GO" id="GO:0004497">
    <property type="term" value="F:monooxygenase activity"/>
    <property type="evidence" value="ECO:0007669"/>
    <property type="project" value="UniProtKB-KW"/>
</dbReference>
<evidence type="ECO:0000313" key="11">
    <source>
        <dbReference type="WBParaSite" id="ACAC_0000135701-mRNA-1"/>
    </source>
</evidence>
<dbReference type="PRINTS" id="PR00385">
    <property type="entry name" value="P450"/>
</dbReference>
<dbReference type="SUPFAM" id="SSF48264">
    <property type="entry name" value="Cytochrome P450"/>
    <property type="match status" value="1"/>
</dbReference>
<dbReference type="InterPro" id="IPR017972">
    <property type="entry name" value="Cyt_P450_CS"/>
</dbReference>
<keyword evidence="4 8" id="KW-0479">Metal-binding</keyword>
<comment type="similarity">
    <text evidence="2 9">Belongs to the cytochrome P450 family.</text>
</comment>
<reference evidence="11" key="2">
    <citation type="submission" date="2016-04" db="UniProtKB">
        <authorList>
            <consortium name="WormBaseParasite"/>
        </authorList>
    </citation>
    <scope>IDENTIFICATION</scope>
</reference>
<dbReference type="Proteomes" id="UP000035642">
    <property type="component" value="Unassembled WGS sequence"/>
</dbReference>
<evidence type="ECO:0000256" key="4">
    <source>
        <dbReference type="ARBA" id="ARBA00022723"/>
    </source>
</evidence>
<sequence length="255" mass="28826">MDVIYRLALGQSGSKMFTDDRRVKDIESARNESTHGVPPEATDFIDLFLDVKAEQNFDNNAEFLKTGMKITKQLTRSEIPAQCFVLLLAGFETTATSLAYITYLLAKHPAVQQKLQAEIDEYCHEEVRLPIRLDKSDFPHHELSTVVSLRANSRQCMKSTTLGDVQVKEGEFVLVDTFSIHYDHNLWGEDADKFCPERWLKPSERPLAAFLSFGIGPRQCIGMRLALMEEKLVLAHLLKRFDIAATKDTDVGAFG</sequence>
<keyword evidence="5 9" id="KW-0560">Oxidoreductase</keyword>
<dbReference type="GO" id="GO:0005506">
    <property type="term" value="F:iron ion binding"/>
    <property type="evidence" value="ECO:0007669"/>
    <property type="project" value="InterPro"/>
</dbReference>
<evidence type="ECO:0000256" key="8">
    <source>
        <dbReference type="PIRSR" id="PIRSR602401-1"/>
    </source>
</evidence>
<dbReference type="AlphaFoldDB" id="A0A158P6Q1"/>
<dbReference type="STRING" id="6313.A0A158P6Q1"/>
<evidence type="ECO:0000256" key="3">
    <source>
        <dbReference type="ARBA" id="ARBA00022617"/>
    </source>
</evidence>
<keyword evidence="7 9" id="KW-0503">Monooxygenase</keyword>
<proteinExistence type="inferred from homology"/>
<protein>
    <submittedName>
        <fullName evidence="11">Cytochrome P450</fullName>
    </submittedName>
</protein>
<dbReference type="Pfam" id="PF00067">
    <property type="entry name" value="p450"/>
    <property type="match status" value="1"/>
</dbReference>
<dbReference type="PANTHER" id="PTHR24292:SF102">
    <property type="entry name" value="CYTOCHROME P450 FAMILY-RELATED"/>
    <property type="match status" value="1"/>
</dbReference>
<dbReference type="GO" id="GO:0016705">
    <property type="term" value="F:oxidoreductase activity, acting on paired donors, with incorporation or reduction of molecular oxygen"/>
    <property type="evidence" value="ECO:0007669"/>
    <property type="project" value="InterPro"/>
</dbReference>
<accession>A0A158P6Q1</accession>
<evidence type="ECO:0000256" key="5">
    <source>
        <dbReference type="ARBA" id="ARBA00023002"/>
    </source>
</evidence>
<keyword evidence="6 8" id="KW-0408">Iron</keyword>
<organism evidence="10 11">
    <name type="scientific">Angiostrongylus cantonensis</name>
    <name type="common">Rat lungworm</name>
    <dbReference type="NCBI Taxonomy" id="6313"/>
    <lineage>
        <taxon>Eukaryota</taxon>
        <taxon>Metazoa</taxon>
        <taxon>Ecdysozoa</taxon>
        <taxon>Nematoda</taxon>
        <taxon>Chromadorea</taxon>
        <taxon>Rhabditida</taxon>
        <taxon>Rhabditina</taxon>
        <taxon>Rhabditomorpha</taxon>
        <taxon>Strongyloidea</taxon>
        <taxon>Metastrongylidae</taxon>
        <taxon>Angiostrongylus</taxon>
    </lineage>
</organism>
<evidence type="ECO:0000256" key="2">
    <source>
        <dbReference type="ARBA" id="ARBA00010617"/>
    </source>
</evidence>
<dbReference type="InterPro" id="IPR050476">
    <property type="entry name" value="Insect_CytP450_Detox"/>
</dbReference>
<dbReference type="PROSITE" id="PS00086">
    <property type="entry name" value="CYTOCHROME_P450"/>
    <property type="match status" value="1"/>
</dbReference>
<evidence type="ECO:0000256" key="6">
    <source>
        <dbReference type="ARBA" id="ARBA00023004"/>
    </source>
</evidence>